<keyword evidence="3" id="KW-1185">Reference proteome</keyword>
<keyword evidence="1" id="KW-0812">Transmembrane</keyword>
<comment type="caution">
    <text evidence="2">The sequence shown here is derived from an EMBL/GenBank/DDBJ whole genome shotgun (WGS) entry which is preliminary data.</text>
</comment>
<gene>
    <name evidence="2" type="ORF">NC653_007155</name>
</gene>
<feature type="transmembrane region" description="Helical" evidence="1">
    <location>
        <begin position="87"/>
        <end position="107"/>
    </location>
</feature>
<organism evidence="2 3">
    <name type="scientific">Populus alba x Populus x berolinensis</name>
    <dbReference type="NCBI Taxonomy" id="444605"/>
    <lineage>
        <taxon>Eukaryota</taxon>
        <taxon>Viridiplantae</taxon>
        <taxon>Streptophyta</taxon>
        <taxon>Embryophyta</taxon>
        <taxon>Tracheophyta</taxon>
        <taxon>Spermatophyta</taxon>
        <taxon>Magnoliopsida</taxon>
        <taxon>eudicotyledons</taxon>
        <taxon>Gunneridae</taxon>
        <taxon>Pentapetalae</taxon>
        <taxon>rosids</taxon>
        <taxon>fabids</taxon>
        <taxon>Malpighiales</taxon>
        <taxon>Salicaceae</taxon>
        <taxon>Saliceae</taxon>
        <taxon>Populus</taxon>
    </lineage>
</organism>
<name>A0AAD6WD46_9ROSI</name>
<keyword evidence="1" id="KW-0472">Membrane</keyword>
<evidence type="ECO:0000313" key="3">
    <source>
        <dbReference type="Proteomes" id="UP001164929"/>
    </source>
</evidence>
<evidence type="ECO:0000313" key="2">
    <source>
        <dbReference type="EMBL" id="KAJ7008393.1"/>
    </source>
</evidence>
<dbReference type="AlphaFoldDB" id="A0AAD6WD46"/>
<protein>
    <submittedName>
        <fullName evidence="2">Uncharacterized protein</fullName>
    </submittedName>
</protein>
<dbReference type="EMBL" id="JAQIZT010000002">
    <property type="protein sequence ID" value="KAJ7008393.1"/>
    <property type="molecule type" value="Genomic_DNA"/>
</dbReference>
<feature type="transmembrane region" description="Helical" evidence="1">
    <location>
        <begin position="47"/>
        <end position="67"/>
    </location>
</feature>
<dbReference type="Proteomes" id="UP001164929">
    <property type="component" value="Chromosome 2"/>
</dbReference>
<accession>A0AAD6WD46</accession>
<evidence type="ECO:0000256" key="1">
    <source>
        <dbReference type="SAM" id="Phobius"/>
    </source>
</evidence>
<keyword evidence="1" id="KW-1133">Transmembrane helix</keyword>
<sequence>MEVVLRLTMLAKRESLVSWVPTYNNKYRSQPWIRKNKFLLWLHQPPLLWLLSQLNLVLLLMKAGSWWNLGKSPIIMLNSPPRKLCLVKLPAILFLFLHVQMLLFICLRLV</sequence>
<reference evidence="2" key="1">
    <citation type="journal article" date="2023" name="Mol. Ecol. Resour.">
        <title>Chromosome-level genome assembly of a triploid poplar Populus alba 'Berolinensis'.</title>
        <authorList>
            <person name="Chen S."/>
            <person name="Yu Y."/>
            <person name="Wang X."/>
            <person name="Wang S."/>
            <person name="Zhang T."/>
            <person name="Zhou Y."/>
            <person name="He R."/>
            <person name="Meng N."/>
            <person name="Wang Y."/>
            <person name="Liu W."/>
            <person name="Liu Z."/>
            <person name="Liu J."/>
            <person name="Guo Q."/>
            <person name="Huang H."/>
            <person name="Sederoff R.R."/>
            <person name="Wang G."/>
            <person name="Qu G."/>
            <person name="Chen S."/>
        </authorList>
    </citation>
    <scope>NUCLEOTIDE SEQUENCE</scope>
    <source>
        <strain evidence="2">SC-2020</strain>
    </source>
</reference>
<proteinExistence type="predicted"/>